<dbReference type="InterPro" id="IPR029045">
    <property type="entry name" value="ClpP/crotonase-like_dom_sf"/>
</dbReference>
<evidence type="ECO:0000256" key="5">
    <source>
        <dbReference type="HAMAP-Rule" id="MF_00710"/>
    </source>
</evidence>
<dbReference type="GO" id="GO:0000036">
    <property type="term" value="F:acyl carrier activity"/>
    <property type="evidence" value="ECO:0007669"/>
    <property type="project" value="UniProtKB-UniRule"/>
</dbReference>
<dbReference type="GO" id="GO:0003989">
    <property type="term" value="F:acetyl-CoA carboxylase activity"/>
    <property type="evidence" value="ECO:0007669"/>
    <property type="project" value="TreeGrafter"/>
</dbReference>
<protein>
    <recommendedName>
        <fullName evidence="5">Malonate decarboxylase acyl carrier protein</fullName>
    </recommendedName>
    <alternativeName>
        <fullName evidence="5">Malonate decarboxylase subunit delta</fullName>
    </alternativeName>
</protein>
<comment type="caution">
    <text evidence="7">The sequence shown here is derived from an EMBL/GenBank/DDBJ whole genome shotgun (WGS) entry which is preliminary data.</text>
</comment>
<name>A0A2S6EXF2_LEGPN</name>
<evidence type="ECO:0000313" key="7">
    <source>
        <dbReference type="EMBL" id="PPK29864.1"/>
    </source>
</evidence>
<dbReference type="GO" id="GO:0016831">
    <property type="term" value="F:carboxy-lyase activity"/>
    <property type="evidence" value="ECO:0007669"/>
    <property type="project" value="InterPro"/>
</dbReference>
<keyword evidence="4" id="KW-0808">Transferase</keyword>
<dbReference type="GO" id="GO:0005975">
    <property type="term" value="P:carbohydrate metabolic process"/>
    <property type="evidence" value="ECO:0007669"/>
    <property type="project" value="InterPro"/>
</dbReference>
<dbReference type="GO" id="GO:0005737">
    <property type="term" value="C:cytoplasm"/>
    <property type="evidence" value="ECO:0007669"/>
    <property type="project" value="UniProtKB-SubCell"/>
</dbReference>
<sequence length="403" mass="44317">MVDLFMDKYQYTFNLPQKLQISPMIKVGVAGSGNLEVIIKPNSNFDKTDIIVNTVISGFRNTWDAVIERFVEDYPYGGLSITLNDAGATPPVVSLRLRQAIETYQTGYHKKDSYTEAAARNRIYSLVDEASFTEFLLDKETPSPTLPQLNMQVETDDGIIIGIAKMDGIDIAIASQQKDFIGGSVGEIHGAKINGLIKYAIKHQLPAIIFLIDSGGVRLQEANVGEIEISEIIRSILDARSAGIKTIGVICGNNGAFGGMGIISGTLDYLIVNQGARIGISGAEVIQAVKGVEVFDSSNRPLVWRVYGGRTRFLKSDVQGYTTNKITDIRQAITIALQILSATPSLSLNSILAEHEQLQKRIDTANNCREEGEWLKNNWPELYQQDIFNVPDQQFLALTNKGK</sequence>
<dbReference type="EMBL" id="PQWY01000016">
    <property type="protein sequence ID" value="PPK29864.1"/>
    <property type="molecule type" value="Genomic_DNA"/>
</dbReference>
<evidence type="ECO:0000256" key="6">
    <source>
        <dbReference type="PIRSR" id="PIRSR609662-50"/>
    </source>
</evidence>
<dbReference type="PANTHER" id="PTHR42995">
    <property type="entry name" value="ACETYL-COENZYME A CARBOXYLASE CARBOXYL TRANSFERASE SUBUNIT BETA, CHLOROPLASTIC"/>
    <property type="match status" value="1"/>
</dbReference>
<dbReference type="NCBIfam" id="TIGR03130">
    <property type="entry name" value="malonate_delta"/>
    <property type="match status" value="1"/>
</dbReference>
<feature type="modified residue" description="O-(phosphoribosyl dephospho-coenzyme A)serine" evidence="5 6">
    <location>
        <position position="32"/>
    </location>
</feature>
<dbReference type="AlphaFoldDB" id="A0A2S6EXF2"/>
<dbReference type="InterPro" id="IPR017556">
    <property type="entry name" value="Malonate_beta"/>
</dbReference>
<dbReference type="PANTHER" id="PTHR42995:SF1">
    <property type="entry name" value="MALONATE DECARBOXYLASE BETA SUBUNIT"/>
    <property type="match status" value="1"/>
</dbReference>
<dbReference type="PROSITE" id="PS50980">
    <property type="entry name" value="COA_CT_NTER"/>
    <property type="match status" value="1"/>
</dbReference>
<dbReference type="Gene3D" id="3.90.226.10">
    <property type="entry name" value="2-enoyl-CoA Hydratase, Chain A, domain 1"/>
    <property type="match status" value="1"/>
</dbReference>
<dbReference type="GO" id="GO:0016740">
    <property type="term" value="F:transferase activity"/>
    <property type="evidence" value="ECO:0007669"/>
    <property type="project" value="UniProtKB-KW"/>
</dbReference>
<dbReference type="Pfam" id="PF01039">
    <property type="entry name" value="Carboxyl_trans"/>
    <property type="match status" value="1"/>
</dbReference>
<dbReference type="NCBIfam" id="TIGR03133">
    <property type="entry name" value="malonate_beta"/>
    <property type="match status" value="1"/>
</dbReference>
<dbReference type="SUPFAM" id="SSF52096">
    <property type="entry name" value="ClpP/crotonase"/>
    <property type="match status" value="1"/>
</dbReference>
<dbReference type="InterPro" id="IPR034733">
    <property type="entry name" value="AcCoA_carboxyl_beta"/>
</dbReference>
<accession>A0A2S6EXF2</accession>
<comment type="subcellular location">
    <subcellularLocation>
        <location evidence="1 5">Cytoplasm</location>
    </subcellularLocation>
</comment>
<organism evidence="7 8">
    <name type="scientific">Legionella pneumophila</name>
    <dbReference type="NCBI Taxonomy" id="446"/>
    <lineage>
        <taxon>Bacteria</taxon>
        <taxon>Pseudomonadati</taxon>
        <taxon>Pseudomonadota</taxon>
        <taxon>Gammaproteobacteria</taxon>
        <taxon>Legionellales</taxon>
        <taxon>Legionellaceae</taxon>
        <taxon>Legionella</taxon>
    </lineage>
</organism>
<comment type="PTM">
    <text evidence="5 6">Covalently binds the prosthetic group of malonate decarboxylase.</text>
</comment>
<dbReference type="NCBIfam" id="NF005530">
    <property type="entry name" value="PRK07189.1"/>
    <property type="match status" value="1"/>
</dbReference>
<reference evidence="7 8" key="1">
    <citation type="submission" date="2018-02" db="EMBL/GenBank/DDBJ databases">
        <title>Draft genome sequences of four Legionella pneumophila clinical strains isolated in Ontario.</title>
        <authorList>
            <person name="Fortuna A."/>
            <person name="Ramnarine R."/>
            <person name="Li A."/>
            <person name="Frantz C."/>
            <person name="Mallo G."/>
        </authorList>
    </citation>
    <scope>NUCLEOTIDE SEQUENCE [LARGE SCALE GENOMIC DNA]</scope>
    <source>
        <strain evidence="7 8">LG61</strain>
    </source>
</reference>
<dbReference type="GO" id="GO:2001295">
    <property type="term" value="P:malonyl-CoA biosynthetic process"/>
    <property type="evidence" value="ECO:0007669"/>
    <property type="project" value="TreeGrafter"/>
</dbReference>
<keyword evidence="2 5" id="KW-0963">Cytoplasm</keyword>
<evidence type="ECO:0000256" key="1">
    <source>
        <dbReference type="ARBA" id="ARBA00004496"/>
    </source>
</evidence>
<comment type="function">
    <text evidence="5">Subunit of malonate decarboxylase, it is an acyl carrier protein to which acetyl and malonyl thioester residues are bound via a 2'-(5''-phosphoribosyl)-3'-dephospho-CoA prosthetic group and turn over during the catalytic mechanism.</text>
</comment>
<dbReference type="InterPro" id="IPR011762">
    <property type="entry name" value="COA_CT_N"/>
</dbReference>
<keyword evidence="3 5" id="KW-0597">Phosphoprotein</keyword>
<dbReference type="Proteomes" id="UP000239239">
    <property type="component" value="Unassembled WGS sequence"/>
</dbReference>
<evidence type="ECO:0000256" key="2">
    <source>
        <dbReference type="ARBA" id="ARBA00022490"/>
    </source>
</evidence>
<dbReference type="InterPro" id="IPR009662">
    <property type="entry name" value="Malonate_deCO2ase_dsu"/>
</dbReference>
<evidence type="ECO:0000256" key="4">
    <source>
        <dbReference type="ARBA" id="ARBA00022679"/>
    </source>
</evidence>
<evidence type="ECO:0000313" key="8">
    <source>
        <dbReference type="Proteomes" id="UP000239239"/>
    </source>
</evidence>
<comment type="similarity">
    <text evidence="5">Belongs to the MdcC family.</text>
</comment>
<dbReference type="Pfam" id="PF06857">
    <property type="entry name" value="ACP"/>
    <property type="match status" value="1"/>
</dbReference>
<evidence type="ECO:0000256" key="3">
    <source>
        <dbReference type="ARBA" id="ARBA00022553"/>
    </source>
</evidence>
<dbReference type="InterPro" id="IPR023439">
    <property type="entry name" value="Mal_deCO2ase/Cit_lyase_ACP"/>
</dbReference>
<gene>
    <name evidence="5" type="primary">mdcC</name>
    <name evidence="7" type="ORF">C3928_12475</name>
</gene>
<dbReference type="HAMAP" id="MF_00710">
    <property type="entry name" value="Malonate_deCO2ase_dsu"/>
    <property type="match status" value="1"/>
</dbReference>
<proteinExistence type="inferred from homology"/>
<dbReference type="OrthoDB" id="5502755at2"/>